<dbReference type="OrthoDB" id="2838793at2759"/>
<accession>A0A8H6XPS7</accession>
<keyword evidence="2" id="KW-1185">Reference proteome</keyword>
<sequence length="436" mass="48056">MLYEWNVEPGHVLTHFWENIQILHRISPTTERMAAATSPRFNDLVANAITAQAKVPAEQIIILDNSDKYAPDGIKSQQPAAGDDSLYQIFGTMANMNHSALQNDTSCAGSHGPSFRAVLLDAATQLARLVNGRRVRYVELGPEPWKSSTIITHLLAAGVQLTHYVGIDINPESLSTMRDALVPIIGAGRFGYLTADFYKCSADDIPGPPSSAGPDVDYITIVTNLGFQEGNDLPGNIGPMLTRLTRTGDLLVSEMQVWVTSSAETAESFIRGFYDHPEMRRQSGLVGRQFDPTCSLVPGEGDDTEYVIHLVPVQTEVGVVKVAATLISASTARSGVVGDDNLWLVWNVFTGDSPSVERSVHWSRRRWWFERKEDISGKGEYNERFIPPFHNVLANSCIKYTTDQFNLARETTGKFAVRKVLETGDKSVIFQIAGRV</sequence>
<proteinExistence type="predicted"/>
<comment type="caution">
    <text evidence="1">The sequence shown here is derived from an EMBL/GenBank/DDBJ whole genome shotgun (WGS) entry which is preliminary data.</text>
</comment>
<reference evidence="1" key="1">
    <citation type="submission" date="2020-05" db="EMBL/GenBank/DDBJ databases">
        <title>Mycena genomes resolve the evolution of fungal bioluminescence.</title>
        <authorList>
            <person name="Tsai I.J."/>
        </authorList>
    </citation>
    <scope>NUCLEOTIDE SEQUENCE</scope>
    <source>
        <strain evidence="1">CCC161011</strain>
    </source>
</reference>
<protein>
    <submittedName>
        <fullName evidence="1">MFS transporter</fullName>
    </submittedName>
</protein>
<evidence type="ECO:0000313" key="2">
    <source>
        <dbReference type="Proteomes" id="UP000620124"/>
    </source>
</evidence>
<dbReference type="AlphaFoldDB" id="A0A8H6XPS7"/>
<name>A0A8H6XPS7_9AGAR</name>
<dbReference type="Proteomes" id="UP000620124">
    <property type="component" value="Unassembled WGS sequence"/>
</dbReference>
<organism evidence="1 2">
    <name type="scientific">Mycena venus</name>
    <dbReference type="NCBI Taxonomy" id="2733690"/>
    <lineage>
        <taxon>Eukaryota</taxon>
        <taxon>Fungi</taxon>
        <taxon>Dikarya</taxon>
        <taxon>Basidiomycota</taxon>
        <taxon>Agaricomycotina</taxon>
        <taxon>Agaricomycetes</taxon>
        <taxon>Agaricomycetidae</taxon>
        <taxon>Agaricales</taxon>
        <taxon>Marasmiineae</taxon>
        <taxon>Mycenaceae</taxon>
        <taxon>Mycena</taxon>
    </lineage>
</organism>
<gene>
    <name evidence="1" type="ORF">MVEN_01721800</name>
</gene>
<dbReference type="EMBL" id="JACAZI010000015">
    <property type="protein sequence ID" value="KAF7344302.1"/>
    <property type="molecule type" value="Genomic_DNA"/>
</dbReference>
<evidence type="ECO:0000313" key="1">
    <source>
        <dbReference type="EMBL" id="KAF7344302.1"/>
    </source>
</evidence>